<organism evidence="3 4">
    <name type="scientific">Candidatus Portnoybacteria bacterium RBG_19FT_COMBO_36_7</name>
    <dbReference type="NCBI Taxonomy" id="1801992"/>
    <lineage>
        <taxon>Bacteria</taxon>
        <taxon>Candidatus Portnoyibacteriota</taxon>
    </lineage>
</organism>
<reference evidence="3 4" key="1">
    <citation type="journal article" date="2016" name="Nat. Commun.">
        <title>Thousands of microbial genomes shed light on interconnected biogeochemical processes in an aquifer system.</title>
        <authorList>
            <person name="Anantharaman K."/>
            <person name="Brown C.T."/>
            <person name="Hug L.A."/>
            <person name="Sharon I."/>
            <person name="Castelle C.J."/>
            <person name="Probst A.J."/>
            <person name="Thomas B.C."/>
            <person name="Singh A."/>
            <person name="Wilkins M.J."/>
            <person name="Karaoz U."/>
            <person name="Brodie E.L."/>
            <person name="Williams K.H."/>
            <person name="Hubbard S.S."/>
            <person name="Banfield J.F."/>
        </authorList>
    </citation>
    <scope>NUCLEOTIDE SEQUENCE [LARGE SCALE GENOMIC DNA]</scope>
</reference>
<evidence type="ECO:0008006" key="5">
    <source>
        <dbReference type="Google" id="ProtNLM"/>
    </source>
</evidence>
<dbReference type="EMBL" id="MHMW01000018">
    <property type="protein sequence ID" value="OGZ34149.1"/>
    <property type="molecule type" value="Genomic_DNA"/>
</dbReference>
<dbReference type="Pfam" id="PF04977">
    <property type="entry name" value="DivIC"/>
    <property type="match status" value="1"/>
</dbReference>
<sequence>MAEQGAKIKKILSSRITLFFLLLGFIWLVLSVVNVYYRKYKINKEIDNLKAQIGNAERSNQQISEMIDYLDSQSFLEKEAREKLNMKKPGEEVVIIEPLKDSLATQNSQPQKEENKDILPASAVKKMESNFSKWWKFFFR</sequence>
<name>A0A1G2F7V6_9BACT</name>
<feature type="coiled-coil region" evidence="1">
    <location>
        <begin position="39"/>
        <end position="66"/>
    </location>
</feature>
<accession>A0A1G2F7V6</accession>
<comment type="caution">
    <text evidence="3">The sequence shown here is derived from an EMBL/GenBank/DDBJ whole genome shotgun (WGS) entry which is preliminary data.</text>
</comment>
<gene>
    <name evidence="3" type="ORF">A2Y98_02335</name>
</gene>
<feature type="transmembrane region" description="Helical" evidence="2">
    <location>
        <begin position="16"/>
        <end position="37"/>
    </location>
</feature>
<evidence type="ECO:0000313" key="4">
    <source>
        <dbReference type="Proteomes" id="UP000179099"/>
    </source>
</evidence>
<proteinExistence type="predicted"/>
<keyword evidence="2" id="KW-1133">Transmembrane helix</keyword>
<keyword evidence="1" id="KW-0175">Coiled coil</keyword>
<dbReference type="Proteomes" id="UP000179099">
    <property type="component" value="Unassembled WGS sequence"/>
</dbReference>
<evidence type="ECO:0000313" key="3">
    <source>
        <dbReference type="EMBL" id="OGZ34149.1"/>
    </source>
</evidence>
<keyword evidence="2" id="KW-0812">Transmembrane</keyword>
<evidence type="ECO:0000256" key="1">
    <source>
        <dbReference type="SAM" id="Coils"/>
    </source>
</evidence>
<evidence type="ECO:0000256" key="2">
    <source>
        <dbReference type="SAM" id="Phobius"/>
    </source>
</evidence>
<protein>
    <recommendedName>
        <fullName evidence="5">Cell division protein FtsL</fullName>
    </recommendedName>
</protein>
<dbReference type="InterPro" id="IPR007060">
    <property type="entry name" value="FtsL/DivIC"/>
</dbReference>
<dbReference type="STRING" id="1801992.A2Y98_02335"/>
<dbReference type="AlphaFoldDB" id="A0A1G2F7V6"/>
<keyword evidence="2" id="KW-0472">Membrane</keyword>